<feature type="chain" id="PRO_5046905775" evidence="2">
    <location>
        <begin position="26"/>
        <end position="126"/>
    </location>
</feature>
<protein>
    <submittedName>
        <fullName evidence="4">Glycine zipper domain-containing protein</fullName>
    </submittedName>
</protein>
<evidence type="ECO:0000259" key="3">
    <source>
        <dbReference type="Pfam" id="PF13441"/>
    </source>
</evidence>
<evidence type="ECO:0000313" key="5">
    <source>
        <dbReference type="Proteomes" id="UP001308776"/>
    </source>
</evidence>
<dbReference type="Proteomes" id="UP001308776">
    <property type="component" value="Unassembled WGS sequence"/>
</dbReference>
<evidence type="ECO:0000256" key="1">
    <source>
        <dbReference type="SAM" id="MobiDB-lite"/>
    </source>
</evidence>
<dbReference type="Pfam" id="PF13441">
    <property type="entry name" value="Gly-zipper_YMGG"/>
    <property type="match status" value="1"/>
</dbReference>
<dbReference type="RefSeq" id="WP_325757693.1">
    <property type="nucleotide sequence ID" value="NZ_JAQGFK010000162.1"/>
</dbReference>
<keyword evidence="2" id="KW-0732">Signal</keyword>
<gene>
    <name evidence="4" type="ORF">OW717_04625</name>
</gene>
<feature type="compositionally biased region" description="Pro residues" evidence="1">
    <location>
        <begin position="108"/>
        <end position="117"/>
    </location>
</feature>
<accession>A0ABU6FRB0</accession>
<reference evidence="4 5" key="1">
    <citation type="submission" date="2022-11" db="EMBL/GenBank/DDBJ databases">
        <title>Comparative genomics analysis of Acidithiobacillus ferriphilus.</title>
        <authorList>
            <person name="Ma L."/>
        </authorList>
    </citation>
    <scope>NUCLEOTIDE SEQUENCE [LARGE SCALE GENOMIC DNA]</scope>
    <source>
        <strain evidence="4 5">DY15</strain>
    </source>
</reference>
<feature type="signal peptide" evidence="2">
    <location>
        <begin position="1"/>
        <end position="25"/>
    </location>
</feature>
<dbReference type="InterPro" id="IPR027367">
    <property type="entry name" value="Gly-zipper_YMGG"/>
</dbReference>
<name>A0ABU6FRB0_9PROT</name>
<comment type="caution">
    <text evidence="4">The sequence shown here is derived from an EMBL/GenBank/DDBJ whole genome shotgun (WGS) entry which is preliminary data.</text>
</comment>
<keyword evidence="5" id="KW-1185">Reference proteome</keyword>
<feature type="compositionally biased region" description="Polar residues" evidence="1">
    <location>
        <begin position="75"/>
        <end position="84"/>
    </location>
</feature>
<dbReference type="EMBL" id="JAQGFR010000109">
    <property type="protein sequence ID" value="MEB8513321.1"/>
    <property type="molecule type" value="Genomic_DNA"/>
</dbReference>
<organism evidence="4 5">
    <name type="scientific">Acidithiobacillus ferriphilus</name>
    <dbReference type="NCBI Taxonomy" id="1689834"/>
    <lineage>
        <taxon>Bacteria</taxon>
        <taxon>Pseudomonadati</taxon>
        <taxon>Pseudomonadota</taxon>
        <taxon>Acidithiobacillia</taxon>
        <taxon>Acidithiobacillales</taxon>
        <taxon>Acidithiobacillaceae</taxon>
        <taxon>Acidithiobacillus</taxon>
    </lineage>
</organism>
<evidence type="ECO:0000256" key="2">
    <source>
        <dbReference type="SAM" id="SignalP"/>
    </source>
</evidence>
<feature type="domain" description="YMGG-like Gly-zipper" evidence="3">
    <location>
        <begin position="32"/>
        <end position="73"/>
    </location>
</feature>
<feature type="region of interest" description="Disordered" evidence="1">
    <location>
        <begin position="71"/>
        <end position="126"/>
    </location>
</feature>
<proteinExistence type="predicted"/>
<evidence type="ECO:0000313" key="4">
    <source>
        <dbReference type="EMBL" id="MEB8513321.1"/>
    </source>
</evidence>
<sequence length="126" mass="12184">MRSRHLLLIGALALPLAGCANNPYASNGTTADTGGGALLGALTGAVIGNQTGAPLAGAAIGAGIGGLAGYGVAHSGQSNQNRTPQPGYYAPPANNPQCPPGDICTPNQPAPPPPPCPAGYTCTPDS</sequence>